<sequence>MLANACGIDRFGSRHFANLLDHPLGRQQTVVRLVEAERELFLQVIDALPPGGVVRLVRFGCLVERGKQVLQDVFHITDNGNLGVTNLANLGRVNVDVNHLGVWRKLARLAGNSVVKSRAQNNQQV</sequence>
<reference evidence="1" key="1">
    <citation type="submission" date="2020-05" db="EMBL/GenBank/DDBJ databases">
        <authorList>
            <person name="Chiriac C."/>
            <person name="Salcher M."/>
            <person name="Ghai R."/>
            <person name="Kavagutti S V."/>
        </authorList>
    </citation>
    <scope>NUCLEOTIDE SEQUENCE</scope>
</reference>
<organism evidence="1">
    <name type="scientific">freshwater metagenome</name>
    <dbReference type="NCBI Taxonomy" id="449393"/>
    <lineage>
        <taxon>unclassified sequences</taxon>
        <taxon>metagenomes</taxon>
        <taxon>ecological metagenomes</taxon>
    </lineage>
</organism>
<dbReference type="EMBL" id="CAEZTM010000113">
    <property type="protein sequence ID" value="CAB4582126.1"/>
    <property type="molecule type" value="Genomic_DNA"/>
</dbReference>
<proteinExistence type="predicted"/>
<dbReference type="AlphaFoldDB" id="A0A6J6F106"/>
<protein>
    <submittedName>
        <fullName evidence="1">Unannotated protein</fullName>
    </submittedName>
</protein>
<gene>
    <name evidence="1" type="ORF">UFOPK1684_01485</name>
</gene>
<accession>A0A6J6F106</accession>
<evidence type="ECO:0000313" key="1">
    <source>
        <dbReference type="EMBL" id="CAB4582126.1"/>
    </source>
</evidence>
<name>A0A6J6F106_9ZZZZ</name>